<keyword evidence="2" id="KW-0689">Ribosomal protein</keyword>
<dbReference type="STRING" id="1121306.SAMN02745196_03089"/>
<proteinExistence type="predicted"/>
<dbReference type="Gene3D" id="3.30.1330.30">
    <property type="match status" value="1"/>
</dbReference>
<dbReference type="EMBL" id="FQXP01000020">
    <property type="protein sequence ID" value="SHI13130.1"/>
    <property type="molecule type" value="Genomic_DNA"/>
</dbReference>
<dbReference type="GO" id="GO:0005840">
    <property type="term" value="C:ribosome"/>
    <property type="evidence" value="ECO:0007669"/>
    <property type="project" value="UniProtKB-KW"/>
</dbReference>
<dbReference type="SUPFAM" id="SSF55315">
    <property type="entry name" value="L30e-like"/>
    <property type="match status" value="1"/>
</dbReference>
<dbReference type="RefSeq" id="WP_072832865.1">
    <property type="nucleotide sequence ID" value="NZ_FQXP01000020.1"/>
</dbReference>
<dbReference type="OrthoDB" id="2353623at2"/>
<evidence type="ECO:0000313" key="2">
    <source>
        <dbReference type="EMBL" id="SHI13130.1"/>
    </source>
</evidence>
<keyword evidence="2" id="KW-0687">Ribonucleoprotein</keyword>
<dbReference type="Proteomes" id="UP000184526">
    <property type="component" value="Unassembled WGS sequence"/>
</dbReference>
<protein>
    <submittedName>
        <fullName evidence="2">Large subunit ribosomal protein L7A</fullName>
    </submittedName>
</protein>
<evidence type="ECO:0000259" key="1">
    <source>
        <dbReference type="Pfam" id="PF01248"/>
    </source>
</evidence>
<feature type="domain" description="Ribosomal protein eL8/eL30/eS12/Gadd45" evidence="1">
    <location>
        <begin position="10"/>
        <end position="79"/>
    </location>
</feature>
<dbReference type="AlphaFoldDB" id="A0A1M5YMG6"/>
<accession>A0A1M5YMG6</accession>
<dbReference type="Pfam" id="PF01248">
    <property type="entry name" value="Ribosomal_L7Ae"/>
    <property type="match status" value="1"/>
</dbReference>
<sequence>MFNELKNHKVIGVKQTIKTLKGLCGDEEIIVYVADDAENSVLSSLLKVTEELNIEVQRVATMKELGELCGIDVGAAAALLFKQ</sequence>
<organism evidence="2 3">
    <name type="scientific">Clostridium collagenovorans DSM 3089</name>
    <dbReference type="NCBI Taxonomy" id="1121306"/>
    <lineage>
        <taxon>Bacteria</taxon>
        <taxon>Bacillati</taxon>
        <taxon>Bacillota</taxon>
        <taxon>Clostridia</taxon>
        <taxon>Eubacteriales</taxon>
        <taxon>Clostridiaceae</taxon>
        <taxon>Clostridium</taxon>
    </lineage>
</organism>
<evidence type="ECO:0000313" key="3">
    <source>
        <dbReference type="Proteomes" id="UP000184526"/>
    </source>
</evidence>
<keyword evidence="3" id="KW-1185">Reference proteome</keyword>
<reference evidence="2 3" key="1">
    <citation type="submission" date="2016-11" db="EMBL/GenBank/DDBJ databases">
        <authorList>
            <person name="Jaros S."/>
            <person name="Januszkiewicz K."/>
            <person name="Wedrychowicz H."/>
        </authorList>
    </citation>
    <scope>NUCLEOTIDE SEQUENCE [LARGE SCALE GENOMIC DNA]</scope>
    <source>
        <strain evidence="2 3">DSM 3089</strain>
    </source>
</reference>
<gene>
    <name evidence="2" type="ORF">SAMN02745196_03089</name>
</gene>
<dbReference type="InterPro" id="IPR029064">
    <property type="entry name" value="Ribosomal_eL30-like_sf"/>
</dbReference>
<dbReference type="InterPro" id="IPR004038">
    <property type="entry name" value="Ribosomal_eL8/eL30/eS12/Gad45"/>
</dbReference>
<name>A0A1M5YMG6_9CLOT</name>